<protein>
    <submittedName>
        <fullName evidence="7">MAP kinase</fullName>
    </submittedName>
</protein>
<dbReference type="InterPro" id="IPR000719">
    <property type="entry name" value="Prot_kinase_dom"/>
</dbReference>
<dbReference type="Pfam" id="PF00069">
    <property type="entry name" value="Pkinase"/>
    <property type="match status" value="1"/>
</dbReference>
<evidence type="ECO:0000259" key="6">
    <source>
        <dbReference type="PROSITE" id="PS50011"/>
    </source>
</evidence>
<dbReference type="EMBL" id="DS990642">
    <property type="protein sequence ID" value="EGC49147.1"/>
    <property type="molecule type" value="Genomic_DNA"/>
</dbReference>
<name>F0UTC0_AJEC8</name>
<keyword evidence="5" id="KW-0067">ATP-binding</keyword>
<dbReference type="OrthoDB" id="4181325at2759"/>
<evidence type="ECO:0000313" key="8">
    <source>
        <dbReference type="Proteomes" id="UP000008142"/>
    </source>
</evidence>
<evidence type="ECO:0000313" key="7">
    <source>
        <dbReference type="EMBL" id="EGC49147.1"/>
    </source>
</evidence>
<proteinExistence type="predicted"/>
<sequence length="405" mass="45758">MPDKPHRTVHWEGQVRRSSKWLLSSCRPRGRGNEFLDRFCDSQLVSYSDRAKRRRHVGEFILYRGPQILISPCRLDTREWTVDRDVMAASSFQAFCVCLVKSKARLNTSSKNNVRIPLYAAFPQLLVRSSTKIAGLQDAFLSFGGNFILITRGCDLQITGLDHSRIHGERVTIDHVYDNANQCYQAPELMLDAQTYHPAMDMWAAGCVLAEMINGCPLFSEERCTNQLYAIIKLLGYAPGDLMDGLSSGNIIGYLKSLPARDWKPLRKHISTSDNEALDLLEQLLDFDPAIRYPATQALEHVYVSLYHDLADELISDKTWSVADLDYAEWPVNDWKTLMYVMRIHHRPVQPPIMTSLPAFPCPLPPGHVRNTPHRFPCMALSSIYEKMADFANGSPASTGLLSGV</sequence>
<keyword evidence="1" id="KW-0723">Serine/threonine-protein kinase</keyword>
<dbReference type="PROSITE" id="PS50011">
    <property type="entry name" value="PROTEIN_KINASE_DOM"/>
    <property type="match status" value="1"/>
</dbReference>
<dbReference type="Gene3D" id="3.30.200.20">
    <property type="entry name" value="Phosphorylase Kinase, domain 1"/>
    <property type="match status" value="1"/>
</dbReference>
<dbReference type="InterPro" id="IPR050117">
    <property type="entry name" value="MAPK"/>
</dbReference>
<feature type="domain" description="Protein kinase" evidence="6">
    <location>
        <begin position="1"/>
        <end position="304"/>
    </location>
</feature>
<accession>F0UTC0</accession>
<dbReference type="AlphaFoldDB" id="F0UTC0"/>
<dbReference type="SUPFAM" id="SSF56112">
    <property type="entry name" value="Protein kinase-like (PK-like)"/>
    <property type="match status" value="1"/>
</dbReference>
<keyword evidence="3" id="KW-0547">Nucleotide-binding</keyword>
<dbReference type="InterPro" id="IPR011009">
    <property type="entry name" value="Kinase-like_dom_sf"/>
</dbReference>
<dbReference type="VEuPathDB" id="FungiDB:I7I53_02392"/>
<gene>
    <name evidence="7" type="ORF">HCEG_08362</name>
</gene>
<dbReference type="Gene3D" id="1.10.510.10">
    <property type="entry name" value="Transferase(Phosphotransferase) domain 1"/>
    <property type="match status" value="1"/>
</dbReference>
<dbReference type="Proteomes" id="UP000008142">
    <property type="component" value="Unassembled WGS sequence"/>
</dbReference>
<dbReference type="PANTHER" id="PTHR24055">
    <property type="entry name" value="MITOGEN-ACTIVATED PROTEIN KINASE"/>
    <property type="match status" value="1"/>
</dbReference>
<dbReference type="GO" id="GO:0004674">
    <property type="term" value="F:protein serine/threonine kinase activity"/>
    <property type="evidence" value="ECO:0007669"/>
    <property type="project" value="UniProtKB-KW"/>
</dbReference>
<keyword evidence="4 7" id="KW-0418">Kinase</keyword>
<dbReference type="FunFam" id="1.10.510.10:FF:000624">
    <property type="entry name" value="Mitogen-activated protein kinase"/>
    <property type="match status" value="1"/>
</dbReference>
<dbReference type="GO" id="GO:0005524">
    <property type="term" value="F:ATP binding"/>
    <property type="evidence" value="ECO:0007669"/>
    <property type="project" value="UniProtKB-KW"/>
</dbReference>
<evidence type="ECO:0000256" key="4">
    <source>
        <dbReference type="ARBA" id="ARBA00022777"/>
    </source>
</evidence>
<dbReference type="STRING" id="544711.F0UTC0"/>
<dbReference type="SMART" id="SM00220">
    <property type="entry name" value="S_TKc"/>
    <property type="match status" value="1"/>
</dbReference>
<reference evidence="8" key="1">
    <citation type="submission" date="2008-07" db="EMBL/GenBank/DDBJ databases">
        <title>Annotation of Ajellomyces capsulatus strain H88.</title>
        <authorList>
            <person name="Champion M."/>
            <person name="Cuomo C."/>
            <person name="Ma L.-J."/>
            <person name="Henn M.R."/>
            <person name="Sil A."/>
            <person name="Goldman B."/>
            <person name="Young S.K."/>
            <person name="Kodira C.D."/>
            <person name="Zeng Q."/>
            <person name="Koehrsen M."/>
            <person name="Alvarado L."/>
            <person name="Berlin A."/>
            <person name="Borenstein D."/>
            <person name="Chen Z."/>
            <person name="Engels R."/>
            <person name="Freedman E."/>
            <person name="Gellesch M."/>
            <person name="Goldberg J."/>
            <person name="Griggs A."/>
            <person name="Gujja S."/>
            <person name="Heiman D."/>
            <person name="Hepburn T."/>
            <person name="Howarth C."/>
            <person name="Jen D."/>
            <person name="Larson L."/>
            <person name="Lewis B."/>
            <person name="Mehta T."/>
            <person name="Park D."/>
            <person name="Pearson M."/>
            <person name="Roberts A."/>
            <person name="Saif S."/>
            <person name="Shea T."/>
            <person name="Shenoy N."/>
            <person name="Sisk P."/>
            <person name="Stolte C."/>
            <person name="Sykes S."/>
            <person name="Walk T."/>
            <person name="White J."/>
            <person name="Yandava C."/>
            <person name="Klein B."/>
            <person name="McEwen J.G."/>
            <person name="Puccia R."/>
            <person name="Goldman G.H."/>
            <person name="Felipe M.S."/>
            <person name="Nino-Vega G."/>
            <person name="San-Blas G."/>
            <person name="Taylor J."/>
            <person name="Mendoza L."/>
            <person name="Galagan J."/>
            <person name="Nusbaum C."/>
            <person name="Birren B."/>
        </authorList>
    </citation>
    <scope>NUCLEOTIDE SEQUENCE [LARGE SCALE GENOMIC DNA]</scope>
    <source>
        <strain evidence="8">H88</strain>
    </source>
</reference>
<evidence type="ECO:0000256" key="3">
    <source>
        <dbReference type="ARBA" id="ARBA00022741"/>
    </source>
</evidence>
<evidence type="ECO:0000256" key="1">
    <source>
        <dbReference type="ARBA" id="ARBA00022527"/>
    </source>
</evidence>
<dbReference type="HOGENOM" id="CLU_679659_0_0_1"/>
<organism evidence="8">
    <name type="scientific">Ajellomyces capsulatus (strain H88)</name>
    <name type="common">Darling's disease fungus</name>
    <name type="synonym">Histoplasma capsulatum</name>
    <dbReference type="NCBI Taxonomy" id="544711"/>
    <lineage>
        <taxon>Eukaryota</taxon>
        <taxon>Fungi</taxon>
        <taxon>Dikarya</taxon>
        <taxon>Ascomycota</taxon>
        <taxon>Pezizomycotina</taxon>
        <taxon>Eurotiomycetes</taxon>
        <taxon>Eurotiomycetidae</taxon>
        <taxon>Onygenales</taxon>
        <taxon>Ajellomycetaceae</taxon>
        <taxon>Histoplasma</taxon>
    </lineage>
</organism>
<evidence type="ECO:0000256" key="5">
    <source>
        <dbReference type="ARBA" id="ARBA00022840"/>
    </source>
</evidence>
<keyword evidence="2" id="KW-0808">Transferase</keyword>
<evidence type="ECO:0000256" key="2">
    <source>
        <dbReference type="ARBA" id="ARBA00022679"/>
    </source>
</evidence>